<accession>A0A7S1Y7K4</accession>
<feature type="domain" description="DUF547" evidence="2">
    <location>
        <begin position="387"/>
        <end position="525"/>
    </location>
</feature>
<name>A0A7S1Y7K4_9STRA</name>
<dbReference type="EMBL" id="HBGK01020356">
    <property type="protein sequence ID" value="CAD9281448.1"/>
    <property type="molecule type" value="Transcribed_RNA"/>
</dbReference>
<evidence type="ECO:0000313" key="3">
    <source>
        <dbReference type="EMBL" id="CAD9281448.1"/>
    </source>
</evidence>
<evidence type="ECO:0000256" key="1">
    <source>
        <dbReference type="SAM" id="MobiDB-lite"/>
    </source>
</evidence>
<organism evidence="3">
    <name type="scientific">Grammatophora oceanica</name>
    <dbReference type="NCBI Taxonomy" id="210454"/>
    <lineage>
        <taxon>Eukaryota</taxon>
        <taxon>Sar</taxon>
        <taxon>Stramenopiles</taxon>
        <taxon>Ochrophyta</taxon>
        <taxon>Bacillariophyta</taxon>
        <taxon>Fragilariophyceae</taxon>
        <taxon>Fragilariophycidae</taxon>
        <taxon>Rhabdonematales</taxon>
        <taxon>Grammatophoraceae</taxon>
        <taxon>Grammatophora</taxon>
    </lineage>
</organism>
<feature type="compositionally biased region" description="Polar residues" evidence="1">
    <location>
        <begin position="619"/>
        <end position="632"/>
    </location>
</feature>
<evidence type="ECO:0000259" key="2">
    <source>
        <dbReference type="Pfam" id="PF04784"/>
    </source>
</evidence>
<feature type="region of interest" description="Disordered" evidence="1">
    <location>
        <begin position="619"/>
        <end position="648"/>
    </location>
</feature>
<feature type="region of interest" description="Disordered" evidence="1">
    <location>
        <begin position="22"/>
        <end position="44"/>
    </location>
</feature>
<dbReference type="InterPro" id="IPR006869">
    <property type="entry name" value="DUF547"/>
</dbReference>
<dbReference type="AlphaFoldDB" id="A0A7S1Y7K4"/>
<dbReference type="PANTHER" id="PTHR46361:SF3">
    <property type="entry name" value="ELECTRON CARRIER_ PROTEIN DISULFIDE OXIDOREDUCTASE"/>
    <property type="match status" value="1"/>
</dbReference>
<sequence length="662" mass="75181">MYEQRSTGSNYLFALQINYSTETDEDEVDGDMEFEDDDDESHDEEYALSDLLEGATNSATCEEELDDNDEDLLPIERPRSLPSGEVLETANICLACIEVIFDNGRFRKVFGFCPKGCDKMMLRTVADVKKCVDLESATAVVDGECSPRISAAERTRRILGFALGCNSSLTLPVRQFISATNEYDRNFLAQPASRTKRSSRTKSVCIARMISEYHWREEIMTLSGRLLVFHHPDKEEAYFTIHLSSLLGVRPVDARSNDMVGFCAAELETLGRIVRLLFASTGDREYWAKKLRENISDDTGELLENIADPSNHFLHKSTLWSREHRRRVLNCRRLAFPRSVQMSTFEASALVEDSILLGYEVQQQQSEDILVQFLDSVAKLKMVDVYQFSEQDLLTFFLNVFHLMMIHSNALLGPPGSQEDFVERMHTICYQVSDDVFSLAELEHSILKSSLPFPTTYHPGYCLPKSTYPFAIKSLDFRVLFALNVGSSTLDDDEHSGDADTFPTVPIYNSEILDTQLDATAIAFLDAVRIERKLGTPQFLITLPQVCKWYANELGGSNVLRLVDRLSEFLSQHNRVFINSFQELEEPSERVGVKYIPYSYTFRDLRVEDSRVRKRLTSLDPSSLSNSRQDGSISHRLDSSGRSRRSLLSSGKSAILRYDESM</sequence>
<dbReference type="PANTHER" id="PTHR46361">
    <property type="entry name" value="ELECTRON CARRIER/ PROTEIN DISULFIDE OXIDOREDUCTASE"/>
    <property type="match status" value="1"/>
</dbReference>
<reference evidence="3" key="1">
    <citation type="submission" date="2021-01" db="EMBL/GenBank/DDBJ databases">
        <authorList>
            <person name="Corre E."/>
            <person name="Pelletier E."/>
            <person name="Niang G."/>
            <person name="Scheremetjew M."/>
            <person name="Finn R."/>
            <person name="Kale V."/>
            <person name="Holt S."/>
            <person name="Cochrane G."/>
            <person name="Meng A."/>
            <person name="Brown T."/>
            <person name="Cohen L."/>
        </authorList>
    </citation>
    <scope>NUCLEOTIDE SEQUENCE</scope>
    <source>
        <strain evidence="3">CCMP 410</strain>
    </source>
</reference>
<proteinExistence type="predicted"/>
<protein>
    <recommendedName>
        <fullName evidence="2">DUF547 domain-containing protein</fullName>
    </recommendedName>
</protein>
<dbReference type="Pfam" id="PF04784">
    <property type="entry name" value="DUF547"/>
    <property type="match status" value="1"/>
</dbReference>
<gene>
    <name evidence="3" type="ORF">GOCE00092_LOCUS10358</name>
</gene>